<dbReference type="Proteomes" id="UP000053235">
    <property type="component" value="Unassembled WGS sequence"/>
</dbReference>
<evidence type="ECO:0000313" key="7">
    <source>
        <dbReference type="Proteomes" id="UP000053235"/>
    </source>
</evidence>
<comment type="subcellular location">
    <subcellularLocation>
        <location evidence="1">Membrane</location>
    </subcellularLocation>
</comment>
<dbReference type="InterPro" id="IPR034746">
    <property type="entry name" value="POTRA"/>
</dbReference>
<sequence>MKGLPSQASGHVRRLRSSARDARVNSKNAAPFLLSTSSLLTLIVAAPLVLAPQPAHSFEIFGWKFFENGKEEEAAVPDPIAYEAEVSVSERSDVDLTKEMTSTSLLVQQVKKPPSGEAGLIARSLSDRERLIARLYADGRYGGTVSISLNGLPLESALERAGLPDGRPVQVKVLVDPGPAFTFGTVTVQSPGGDLSTDPAFWGLAPGDPAGSGKILSAERRIVTMLRGRGYPEAKIAERRITADHSSDRLDVALIADAGPQARFGKVTVSGTEVTKPEFVVQQAMIPEGGIYSPEDISRARKRLNDLGIFSSIRFVEGDIARPDGTLPITIQVSERKRHVIGAGASWSSTEGFSAEAYWRRRNLFGGGETLSVEGSIGRIGSESIANQEYSARIAFEKPGVFGPLTSFTTSLEAKQENPDAYISRTLTYDAFLSREFSDQVKGRAGFEIQYADEEDAFGDNQYLLVGLPADLTFDNRDDKLNPSKGVFAALFGEPAYDAKNGNGMGFLKGTVSTYYALDEAKRFILAGKLSAGSIIAPSVSAVPANRRLIAGGGGSIRGYAYRNVGPRLNGEVVGGRSLIEMSGEVRVRITETIGVVGFVDAGNAYEDTIPHFSDGLKIGVGAGLRYFTPIGPLRVDAAVPLDPEQDDPSFALYVGLSQAF</sequence>
<organism evidence="6 7">
    <name type="scientific">Roseibium alexandrii</name>
    <dbReference type="NCBI Taxonomy" id="388408"/>
    <lineage>
        <taxon>Bacteria</taxon>
        <taxon>Pseudomonadati</taxon>
        <taxon>Pseudomonadota</taxon>
        <taxon>Alphaproteobacteria</taxon>
        <taxon>Hyphomicrobiales</taxon>
        <taxon>Stappiaceae</taxon>
        <taxon>Roseibium</taxon>
    </lineage>
</organism>
<evidence type="ECO:0000256" key="1">
    <source>
        <dbReference type="ARBA" id="ARBA00004370"/>
    </source>
</evidence>
<evidence type="ECO:0000313" key="6">
    <source>
        <dbReference type="EMBL" id="CTQ63619.1"/>
    </source>
</evidence>
<dbReference type="InterPro" id="IPR039910">
    <property type="entry name" value="D15-like"/>
</dbReference>
<dbReference type="OrthoDB" id="9769707at2"/>
<dbReference type="Gene3D" id="3.10.20.310">
    <property type="entry name" value="membrane protein fhac"/>
    <property type="match status" value="1"/>
</dbReference>
<evidence type="ECO:0000256" key="4">
    <source>
        <dbReference type="SAM" id="MobiDB-lite"/>
    </source>
</evidence>
<keyword evidence="3" id="KW-0472">Membrane</keyword>
<dbReference type="InterPro" id="IPR010827">
    <property type="entry name" value="BamA/TamA_POTRA"/>
</dbReference>
<dbReference type="EMBL" id="CXWD01000001">
    <property type="protein sequence ID" value="CTQ63619.1"/>
    <property type="molecule type" value="Genomic_DNA"/>
</dbReference>
<dbReference type="PROSITE" id="PS51779">
    <property type="entry name" value="POTRA"/>
    <property type="match status" value="1"/>
</dbReference>
<dbReference type="InterPro" id="IPR000184">
    <property type="entry name" value="Bac_surfAg_D15"/>
</dbReference>
<keyword evidence="7" id="KW-1185">Reference proteome</keyword>
<accession>A0A0M6ZLH5</accession>
<dbReference type="PANTHER" id="PTHR12815:SF42">
    <property type="entry name" value="BACTERIAL SURFACE ANTIGEN (D15) DOMAIN-CONTAINING PROTEIN"/>
    <property type="match status" value="1"/>
</dbReference>
<proteinExistence type="predicted"/>
<keyword evidence="2" id="KW-0812">Transmembrane</keyword>
<feature type="region of interest" description="Disordered" evidence="4">
    <location>
        <begin position="1"/>
        <end position="22"/>
    </location>
</feature>
<dbReference type="AlphaFoldDB" id="A0A0M6ZLH5"/>
<protein>
    <submittedName>
        <fullName evidence="6">Autotransporter assembly factor TamA</fullName>
    </submittedName>
</protein>
<dbReference type="STRING" id="388408.LAX5112_00005"/>
<evidence type="ECO:0000256" key="3">
    <source>
        <dbReference type="ARBA" id="ARBA00023136"/>
    </source>
</evidence>
<evidence type="ECO:0000256" key="2">
    <source>
        <dbReference type="ARBA" id="ARBA00022452"/>
    </source>
</evidence>
<dbReference type="Pfam" id="PF01103">
    <property type="entry name" value="Omp85"/>
    <property type="match status" value="1"/>
</dbReference>
<reference evidence="7" key="1">
    <citation type="submission" date="2015-07" db="EMBL/GenBank/DDBJ databases">
        <authorList>
            <person name="Rodrigo-Torres Lidia"/>
            <person name="Arahal R.David."/>
        </authorList>
    </citation>
    <scope>NUCLEOTIDE SEQUENCE [LARGE SCALE GENOMIC DNA]</scope>
    <source>
        <strain evidence="7">CECT 5112</strain>
    </source>
</reference>
<dbReference type="Pfam" id="PF07244">
    <property type="entry name" value="POTRA"/>
    <property type="match status" value="1"/>
</dbReference>
<dbReference type="PANTHER" id="PTHR12815">
    <property type="entry name" value="SORTING AND ASSEMBLY MACHINERY SAMM50 PROTEIN FAMILY MEMBER"/>
    <property type="match status" value="1"/>
</dbReference>
<dbReference type="GO" id="GO:0019867">
    <property type="term" value="C:outer membrane"/>
    <property type="evidence" value="ECO:0007669"/>
    <property type="project" value="InterPro"/>
</dbReference>
<dbReference type="Gene3D" id="2.40.160.50">
    <property type="entry name" value="membrane protein fhac: a member of the omp85/tpsb transporter family"/>
    <property type="match status" value="1"/>
</dbReference>
<keyword evidence="2" id="KW-1134">Transmembrane beta strand</keyword>
<gene>
    <name evidence="6" type="primary">tamA</name>
    <name evidence="6" type="ORF">LAX5112_00005</name>
</gene>
<feature type="domain" description="POTRA" evidence="5">
    <location>
        <begin position="262"/>
        <end position="336"/>
    </location>
</feature>
<name>A0A0M6ZLH5_9HYPH</name>
<evidence type="ECO:0000259" key="5">
    <source>
        <dbReference type="PROSITE" id="PS51779"/>
    </source>
</evidence>